<sequence length="65" mass="7155">MQEKNKCAICGKAGSGIIINGSTICNSCETAIINITPSSKLYDYYRKAIGRIFANVPKPKKLYQK</sequence>
<evidence type="ECO:0000313" key="1">
    <source>
        <dbReference type="EMBL" id="GKX68750.1"/>
    </source>
</evidence>
<name>A0ACB5RI23_9CLOT</name>
<evidence type="ECO:0000313" key="2">
    <source>
        <dbReference type="Proteomes" id="UP001058074"/>
    </source>
</evidence>
<protein>
    <submittedName>
        <fullName evidence="1">Uncharacterized protein</fullName>
    </submittedName>
</protein>
<dbReference type="EMBL" id="BROD01000001">
    <property type="protein sequence ID" value="GKX68750.1"/>
    <property type="molecule type" value="Genomic_DNA"/>
</dbReference>
<keyword evidence="2" id="KW-1185">Reference proteome</keyword>
<proteinExistence type="predicted"/>
<accession>A0ACB5RI23</accession>
<gene>
    <name evidence="1" type="ORF">rsdtw13_40080</name>
</gene>
<comment type="caution">
    <text evidence="1">The sequence shown here is derived from an EMBL/GenBank/DDBJ whole genome shotgun (WGS) entry which is preliminary data.</text>
</comment>
<reference evidence="1" key="1">
    <citation type="journal article" date="2025" name="Int. J. Syst. Evol. Microbiol.">
        <title>Inconstantimicrobium mannanitabidum sp. nov., a novel member of the family Clostridiaceae isolated from anoxic soil under the treatment of reductive soil disinfestation.</title>
        <authorList>
            <person name="Ueki A."/>
            <person name="Tonouchi A."/>
            <person name="Honma S."/>
            <person name="Kaku N."/>
            <person name="Ueki K."/>
        </authorList>
    </citation>
    <scope>NUCLEOTIDE SEQUENCE</scope>
    <source>
        <strain evidence="1">TW13</strain>
    </source>
</reference>
<organism evidence="1 2">
    <name type="scientific">Inconstantimicrobium mannanitabidum</name>
    <dbReference type="NCBI Taxonomy" id="1604901"/>
    <lineage>
        <taxon>Bacteria</taxon>
        <taxon>Bacillati</taxon>
        <taxon>Bacillota</taxon>
        <taxon>Clostridia</taxon>
        <taxon>Eubacteriales</taxon>
        <taxon>Clostridiaceae</taxon>
        <taxon>Inconstantimicrobium</taxon>
    </lineage>
</organism>
<dbReference type="Proteomes" id="UP001058074">
    <property type="component" value="Unassembled WGS sequence"/>
</dbReference>